<proteinExistence type="predicted"/>
<dbReference type="InterPro" id="IPR016181">
    <property type="entry name" value="Acyl_CoA_acyltransferase"/>
</dbReference>
<reference evidence="2 3" key="1">
    <citation type="submission" date="2022-10" db="EMBL/GenBank/DDBJ databases">
        <title>Draft genome assembly of moderately radiation resistant bacterium Metabacillus halosaccharovorans.</title>
        <authorList>
            <person name="Pal S."/>
            <person name="Gopinathan A."/>
        </authorList>
    </citation>
    <scope>NUCLEOTIDE SEQUENCE [LARGE SCALE GENOMIC DNA]</scope>
    <source>
        <strain evidence="2 3">VITHBRA001</strain>
    </source>
</reference>
<protein>
    <submittedName>
        <fullName evidence="2">Beta-lysine N-acetyltransferase</fullName>
    </submittedName>
</protein>
<dbReference type="PROSITE" id="PS51186">
    <property type="entry name" value="GNAT"/>
    <property type="match status" value="1"/>
</dbReference>
<gene>
    <name evidence="2" type="primary">ablB</name>
    <name evidence="2" type="ORF">OIH86_00495</name>
</gene>
<dbReference type="RefSeq" id="WP_264141166.1">
    <property type="nucleotide sequence ID" value="NZ_JAOYEY010000011.1"/>
</dbReference>
<dbReference type="EMBL" id="JAOYEY010000011">
    <property type="protein sequence ID" value="MCV9884161.1"/>
    <property type="molecule type" value="Genomic_DNA"/>
</dbReference>
<dbReference type="Pfam" id="PF00583">
    <property type="entry name" value="Acetyltransf_1"/>
    <property type="match status" value="1"/>
</dbReference>
<dbReference type="Gene3D" id="3.40.630.30">
    <property type="match status" value="1"/>
</dbReference>
<dbReference type="InterPro" id="IPR000182">
    <property type="entry name" value="GNAT_dom"/>
</dbReference>
<name>A0ABT3DBC8_9BACI</name>
<dbReference type="CDD" id="cd04301">
    <property type="entry name" value="NAT_SF"/>
    <property type="match status" value="1"/>
</dbReference>
<evidence type="ECO:0000313" key="3">
    <source>
        <dbReference type="Proteomes" id="UP001526147"/>
    </source>
</evidence>
<dbReference type="SUPFAM" id="SSF55729">
    <property type="entry name" value="Acyl-CoA N-acyltransferases (Nat)"/>
    <property type="match status" value="1"/>
</dbReference>
<evidence type="ECO:0000259" key="1">
    <source>
        <dbReference type="PROSITE" id="PS51186"/>
    </source>
</evidence>
<organism evidence="2 3">
    <name type="scientific">Metabacillus halosaccharovorans</name>
    <dbReference type="NCBI Taxonomy" id="930124"/>
    <lineage>
        <taxon>Bacteria</taxon>
        <taxon>Bacillati</taxon>
        <taxon>Bacillota</taxon>
        <taxon>Bacilli</taxon>
        <taxon>Bacillales</taxon>
        <taxon>Bacillaceae</taxon>
        <taxon>Metabacillus</taxon>
    </lineage>
</organism>
<evidence type="ECO:0000313" key="2">
    <source>
        <dbReference type="EMBL" id="MCV9884161.1"/>
    </source>
</evidence>
<comment type="caution">
    <text evidence="2">The sequence shown here is derived from an EMBL/GenBank/DDBJ whole genome shotgun (WGS) entry which is preliminary data.</text>
</comment>
<keyword evidence="3" id="KW-1185">Reference proteome</keyword>
<sequence length="283" mass="33515">MAKPYKTVKLSTSDFQLELFLDYFNKRIRIDHYRGNMTRILQEISHISNEDFCEKVLFYSHPEHWRELLSHGYELEGVIPGYFSGTHNYVMTLYTKNERRTSQYWVKENEILQDIKNKGLNMNDKLVPTDYSFRKAEVGDTRQLAELYGKVFQVYPTPMNEQHYVKTMIEGGTYFYLVEYQNEIVSAASADVNSIYHNAELTDCATLKVHRKHGLMKKLLMYLEQDLRKNGVYYTYSLARALSFGMNYAFYQLGYHYHGRLINNCYIFDKLEDMNIWGKDLSS</sequence>
<accession>A0ABT3DBC8</accession>
<dbReference type="InterPro" id="IPR022525">
    <property type="entry name" value="GNAT_AblB"/>
</dbReference>
<dbReference type="Proteomes" id="UP001526147">
    <property type="component" value="Unassembled WGS sequence"/>
</dbReference>
<feature type="domain" description="N-acetyltransferase" evidence="1">
    <location>
        <begin position="131"/>
        <end position="282"/>
    </location>
</feature>
<dbReference type="NCBIfam" id="TIGR03827">
    <property type="entry name" value="GNAT_ablB"/>
    <property type="match status" value="1"/>
</dbReference>